<feature type="transmembrane region" description="Helical" evidence="7">
    <location>
        <begin position="98"/>
        <end position="121"/>
    </location>
</feature>
<evidence type="ECO:0000256" key="2">
    <source>
        <dbReference type="ARBA" id="ARBA00022448"/>
    </source>
</evidence>
<feature type="transmembrane region" description="Helical" evidence="7">
    <location>
        <begin position="272"/>
        <end position="298"/>
    </location>
</feature>
<reference evidence="9 10" key="1">
    <citation type="submission" date="2018-05" db="EMBL/GenBank/DDBJ databases">
        <title>Complete genome sequence of Megasphaera sp. AJH120T, isolated from the ceca of a chicken.</title>
        <authorList>
            <person name="Maki J."/>
            <person name="Looft T."/>
        </authorList>
    </citation>
    <scope>NUCLEOTIDE SEQUENCE [LARGE SCALE GENOMIC DNA]</scope>
    <source>
        <strain evidence="9 10">AJH120</strain>
    </source>
</reference>
<comment type="similarity">
    <text evidence="7">Belongs to the binding-protein-dependent transport system permease family.</text>
</comment>
<dbReference type="RefSeq" id="WP_107196787.1">
    <property type="nucleotide sequence ID" value="NZ_CP029462.1"/>
</dbReference>
<dbReference type="AlphaFoldDB" id="A0A346AZ60"/>
<evidence type="ECO:0000256" key="6">
    <source>
        <dbReference type="ARBA" id="ARBA00023136"/>
    </source>
</evidence>
<evidence type="ECO:0000313" key="10">
    <source>
        <dbReference type="Proteomes" id="UP000254337"/>
    </source>
</evidence>
<dbReference type="Pfam" id="PF19300">
    <property type="entry name" value="BPD_transp_1_N"/>
    <property type="match status" value="1"/>
</dbReference>
<dbReference type="CDD" id="cd06261">
    <property type="entry name" value="TM_PBP2"/>
    <property type="match status" value="1"/>
</dbReference>
<evidence type="ECO:0000256" key="1">
    <source>
        <dbReference type="ARBA" id="ARBA00004651"/>
    </source>
</evidence>
<feature type="transmembrane region" description="Helical" evidence="7">
    <location>
        <begin position="133"/>
        <end position="158"/>
    </location>
</feature>
<dbReference type="InterPro" id="IPR035906">
    <property type="entry name" value="MetI-like_sf"/>
</dbReference>
<dbReference type="SUPFAM" id="SSF161098">
    <property type="entry name" value="MetI-like"/>
    <property type="match status" value="1"/>
</dbReference>
<gene>
    <name evidence="9" type="ORF">DKB62_06045</name>
</gene>
<dbReference type="PROSITE" id="PS50928">
    <property type="entry name" value="ABC_TM1"/>
    <property type="match status" value="1"/>
</dbReference>
<keyword evidence="6 7" id="KW-0472">Membrane</keyword>
<name>A0A346AZ60_9FIRM</name>
<keyword evidence="5 7" id="KW-1133">Transmembrane helix</keyword>
<evidence type="ECO:0000259" key="8">
    <source>
        <dbReference type="PROSITE" id="PS50928"/>
    </source>
</evidence>
<feature type="transmembrane region" description="Helical" evidence="7">
    <location>
        <begin position="230"/>
        <end position="252"/>
    </location>
</feature>
<feature type="transmembrane region" description="Helical" evidence="7">
    <location>
        <begin position="9"/>
        <end position="30"/>
    </location>
</feature>
<dbReference type="KEGG" id="meg:DKB62_06045"/>
<dbReference type="GO" id="GO:0055085">
    <property type="term" value="P:transmembrane transport"/>
    <property type="evidence" value="ECO:0007669"/>
    <property type="project" value="InterPro"/>
</dbReference>
<dbReference type="PANTHER" id="PTHR30465">
    <property type="entry name" value="INNER MEMBRANE ABC TRANSPORTER"/>
    <property type="match status" value="1"/>
</dbReference>
<evidence type="ECO:0000256" key="3">
    <source>
        <dbReference type="ARBA" id="ARBA00022475"/>
    </source>
</evidence>
<dbReference type="PANTHER" id="PTHR30465:SF74">
    <property type="entry name" value="OLIGOPEPTIDE TRANSPORT SYSTEM PERMEASE PROTEIN OPPB"/>
    <property type="match status" value="1"/>
</dbReference>
<feature type="transmembrane region" description="Helical" evidence="7">
    <location>
        <begin position="170"/>
        <end position="188"/>
    </location>
</feature>
<dbReference type="InterPro" id="IPR000515">
    <property type="entry name" value="MetI-like"/>
</dbReference>
<keyword evidence="10" id="KW-1185">Reference proteome</keyword>
<proteinExistence type="inferred from homology"/>
<keyword evidence="4 7" id="KW-0812">Transmembrane</keyword>
<comment type="subcellular location">
    <subcellularLocation>
        <location evidence="1 7">Cell membrane</location>
        <topology evidence="1 7">Multi-pass membrane protein</topology>
    </subcellularLocation>
</comment>
<evidence type="ECO:0000256" key="5">
    <source>
        <dbReference type="ARBA" id="ARBA00022989"/>
    </source>
</evidence>
<evidence type="ECO:0000313" key="9">
    <source>
        <dbReference type="EMBL" id="AXL21153.1"/>
    </source>
</evidence>
<feature type="domain" description="ABC transmembrane type-1" evidence="8">
    <location>
        <begin position="94"/>
        <end position="295"/>
    </location>
</feature>
<keyword evidence="3" id="KW-1003">Cell membrane</keyword>
<keyword evidence="2 7" id="KW-0813">Transport</keyword>
<dbReference type="Gene3D" id="1.10.3720.10">
    <property type="entry name" value="MetI-like"/>
    <property type="match status" value="1"/>
</dbReference>
<dbReference type="InterPro" id="IPR045621">
    <property type="entry name" value="BPD_transp_1_N"/>
</dbReference>
<organism evidence="9 10">
    <name type="scientific">Megasphaera stantonii</name>
    <dbReference type="NCBI Taxonomy" id="2144175"/>
    <lineage>
        <taxon>Bacteria</taxon>
        <taxon>Bacillati</taxon>
        <taxon>Bacillota</taxon>
        <taxon>Negativicutes</taxon>
        <taxon>Veillonellales</taxon>
        <taxon>Veillonellaceae</taxon>
        <taxon>Megasphaera</taxon>
    </lineage>
</organism>
<sequence>MIIYLLKRIAGAAVVLWAIITITFGLMHAIPGGPFTQEKKLPPAVMENIEARYHLNDPLWKQYADYVGRAAVLDLGPSYKYPGRTVNDIIAETFPVSAALGCISLCLAVGVGVAAGLAAAWHKNRWLDYALMLGATFGVSVPSFIIAALLVQLFAFTWPVLPAAMWKGPSYVILPALALAAHPTAFVMRLTRSSVLDALGQDYIRTARSRGAGKYSLLCRHALRNALLPVVSYIGPLAAALLTGSFIVESMFAIPGLGRHFVTSIYNRDYTVILGITIFYSFLIMLMNLLVDLVYPLLDPRIALKSRKGE</sequence>
<dbReference type="OrthoDB" id="9773221at2"/>
<dbReference type="EMBL" id="CP029462">
    <property type="protein sequence ID" value="AXL21153.1"/>
    <property type="molecule type" value="Genomic_DNA"/>
</dbReference>
<dbReference type="Proteomes" id="UP000254337">
    <property type="component" value="Chromosome"/>
</dbReference>
<evidence type="ECO:0000256" key="4">
    <source>
        <dbReference type="ARBA" id="ARBA00022692"/>
    </source>
</evidence>
<evidence type="ECO:0000256" key="7">
    <source>
        <dbReference type="RuleBase" id="RU363032"/>
    </source>
</evidence>
<dbReference type="Pfam" id="PF00528">
    <property type="entry name" value="BPD_transp_1"/>
    <property type="match status" value="1"/>
</dbReference>
<accession>A0A346AZ60</accession>
<dbReference type="GO" id="GO:0005886">
    <property type="term" value="C:plasma membrane"/>
    <property type="evidence" value="ECO:0007669"/>
    <property type="project" value="UniProtKB-SubCell"/>
</dbReference>
<protein>
    <submittedName>
        <fullName evidence="9">ABC transporter permease</fullName>
    </submittedName>
</protein>